<keyword evidence="2" id="KW-1133">Transmembrane helix</keyword>
<dbReference type="PANTHER" id="PTHR42024:SF1">
    <property type="entry name" value="AMINO ACID PERMEASE_ SLC12A DOMAIN-CONTAINING PROTEIN"/>
    <property type="match status" value="1"/>
</dbReference>
<dbReference type="PANTHER" id="PTHR42024">
    <property type="entry name" value="AMINO ACID PERMEASE_ SLC12A DOMAIN-CONTAINING PROTEIN"/>
    <property type="match status" value="1"/>
</dbReference>
<comment type="caution">
    <text evidence="3">The sequence shown here is derived from an EMBL/GenBank/DDBJ whole genome shotgun (WGS) entry which is preliminary data.</text>
</comment>
<protein>
    <submittedName>
        <fullName evidence="3">Uncharacterized protein</fullName>
    </submittedName>
</protein>
<feature type="transmembrane region" description="Helical" evidence="2">
    <location>
        <begin position="203"/>
        <end position="225"/>
    </location>
</feature>
<feature type="compositionally biased region" description="Basic and acidic residues" evidence="1">
    <location>
        <begin position="1"/>
        <end position="13"/>
    </location>
</feature>
<dbReference type="EMBL" id="MVGC01000254">
    <property type="protein sequence ID" value="RJE21074.1"/>
    <property type="molecule type" value="Genomic_DNA"/>
</dbReference>
<dbReference type="OrthoDB" id="4838853at2759"/>
<dbReference type="Proteomes" id="UP000266188">
    <property type="component" value="Unassembled WGS sequence"/>
</dbReference>
<keyword evidence="2" id="KW-0812">Transmembrane</keyword>
<feature type="transmembrane region" description="Helical" evidence="2">
    <location>
        <begin position="75"/>
        <end position="99"/>
    </location>
</feature>
<feature type="transmembrane region" description="Helical" evidence="2">
    <location>
        <begin position="177"/>
        <end position="197"/>
    </location>
</feature>
<feature type="region of interest" description="Disordered" evidence="1">
    <location>
        <begin position="36"/>
        <end position="61"/>
    </location>
</feature>
<feature type="transmembrane region" description="Helical" evidence="2">
    <location>
        <begin position="311"/>
        <end position="335"/>
    </location>
</feature>
<accession>A0A3A2ZNX2</accession>
<name>A0A3A2ZNX2_9EURO</name>
<feature type="compositionally biased region" description="Polar residues" evidence="1">
    <location>
        <begin position="36"/>
        <end position="54"/>
    </location>
</feature>
<sequence length="340" mass="39280">MDRADVGPRHPPETAESSLHNHSITQILRGARYPSSYSGNTTSYHDPHTSQVHDNSSRLPEEQKLTRRVRYRDEISIIIGPPIVLLLDLAAPCIIYYVWLDNNRSQWRRSCRSNGGGNQTCPIPPPVFDQWILGLSIAFFGLGELYILLVRCYRLIWRHEEFAPLLSSRKWELDATAWIYASALIIALIPFVVSSSYDNGIPWLFLYSPAFLVAYLEIWAIITLIPFKIPIRVDSDPAGSCVQPLLYYAAEDFMAVDGCQGREFRRRYQARYQTSPSFRRMILYLTLFWIAGCTIYIGCVSAIIWNLRFEFAFGSTFGFLFFWIILWALLTNLWVRVQTR</sequence>
<dbReference type="AlphaFoldDB" id="A0A3A2ZNX2"/>
<proteinExistence type="predicted"/>
<evidence type="ECO:0000313" key="3">
    <source>
        <dbReference type="EMBL" id="RJE21074.1"/>
    </source>
</evidence>
<feature type="region of interest" description="Disordered" evidence="1">
    <location>
        <begin position="1"/>
        <end position="21"/>
    </location>
</feature>
<reference evidence="4" key="1">
    <citation type="submission" date="2017-02" db="EMBL/GenBank/DDBJ databases">
        <authorList>
            <person name="Tafer H."/>
            <person name="Lopandic K."/>
        </authorList>
    </citation>
    <scope>NUCLEOTIDE SEQUENCE [LARGE SCALE GENOMIC DNA]</scope>
    <source>
        <strain evidence="4">CBS 366.77</strain>
    </source>
</reference>
<gene>
    <name evidence="3" type="ORF">PHISCL_06588</name>
</gene>
<feature type="transmembrane region" description="Helical" evidence="2">
    <location>
        <begin position="131"/>
        <end position="156"/>
    </location>
</feature>
<keyword evidence="4" id="KW-1185">Reference proteome</keyword>
<keyword evidence="2" id="KW-0472">Membrane</keyword>
<evidence type="ECO:0000256" key="2">
    <source>
        <dbReference type="SAM" id="Phobius"/>
    </source>
</evidence>
<organism evidence="3 4">
    <name type="scientific">Aspergillus sclerotialis</name>
    <dbReference type="NCBI Taxonomy" id="2070753"/>
    <lineage>
        <taxon>Eukaryota</taxon>
        <taxon>Fungi</taxon>
        <taxon>Dikarya</taxon>
        <taxon>Ascomycota</taxon>
        <taxon>Pezizomycotina</taxon>
        <taxon>Eurotiomycetes</taxon>
        <taxon>Eurotiomycetidae</taxon>
        <taxon>Eurotiales</taxon>
        <taxon>Aspergillaceae</taxon>
        <taxon>Aspergillus</taxon>
        <taxon>Aspergillus subgen. Polypaecilum</taxon>
    </lineage>
</organism>
<evidence type="ECO:0000313" key="4">
    <source>
        <dbReference type="Proteomes" id="UP000266188"/>
    </source>
</evidence>
<dbReference type="STRING" id="2070753.A0A3A2ZNX2"/>
<feature type="transmembrane region" description="Helical" evidence="2">
    <location>
        <begin position="281"/>
        <end position="305"/>
    </location>
</feature>
<evidence type="ECO:0000256" key="1">
    <source>
        <dbReference type="SAM" id="MobiDB-lite"/>
    </source>
</evidence>